<dbReference type="InterPro" id="IPR052500">
    <property type="entry name" value="Chloro/Mito_RNA_Process"/>
</dbReference>
<evidence type="ECO:0000313" key="3">
    <source>
        <dbReference type="Proteomes" id="UP000177107"/>
    </source>
</evidence>
<comment type="caution">
    <text evidence="2">The sequence shown here is derived from an EMBL/GenBank/DDBJ whole genome shotgun (WGS) entry which is preliminary data.</text>
</comment>
<evidence type="ECO:0000313" key="2">
    <source>
        <dbReference type="EMBL" id="OGG67749.1"/>
    </source>
</evidence>
<dbReference type="AlphaFoldDB" id="A0A1F6E232"/>
<dbReference type="GO" id="GO:0004519">
    <property type="term" value="F:endonuclease activity"/>
    <property type="evidence" value="ECO:0007669"/>
    <property type="project" value="InterPro"/>
</dbReference>
<dbReference type="InterPro" id="IPR027434">
    <property type="entry name" value="Homing_endonucl"/>
</dbReference>
<dbReference type="SUPFAM" id="SSF55608">
    <property type="entry name" value="Homing endonucleases"/>
    <property type="match status" value="1"/>
</dbReference>
<reference evidence="2 3" key="1">
    <citation type="journal article" date="2016" name="Nat. Commun.">
        <title>Thousands of microbial genomes shed light on interconnected biogeochemical processes in an aquifer system.</title>
        <authorList>
            <person name="Anantharaman K."/>
            <person name="Brown C.T."/>
            <person name="Hug L.A."/>
            <person name="Sharon I."/>
            <person name="Castelle C.J."/>
            <person name="Probst A.J."/>
            <person name="Thomas B.C."/>
            <person name="Singh A."/>
            <person name="Wilkins M.J."/>
            <person name="Karaoz U."/>
            <person name="Brodie E.L."/>
            <person name="Williams K.H."/>
            <person name="Hubbard S.S."/>
            <person name="Banfield J.F."/>
        </authorList>
    </citation>
    <scope>NUCLEOTIDE SEQUENCE [LARGE SCALE GENOMIC DNA]</scope>
</reference>
<dbReference type="InterPro" id="IPR004860">
    <property type="entry name" value="LAGLIDADG_dom"/>
</dbReference>
<dbReference type="Proteomes" id="UP000177107">
    <property type="component" value="Unassembled WGS sequence"/>
</dbReference>
<sequence>MNTKEIREKKKDLTLSKRQRELIVGLLLGDGHLETQNGGRTYRLKVEHGSAQREYLEWLAHEFQEWILSGWYEKHKREKVVYGFTTVSHPALRFYGAQFYQSGKKRIPPLIKKLMSSLSLAIWFLDDGSAKSSKHRSLVIHSLGYTKKDLVLVQEALRHFGIEAALHKQRNGSFRLYLPYASSLIIEQFVRPILTEVPSLAYKVENIKPKE</sequence>
<proteinExistence type="predicted"/>
<feature type="domain" description="Homing endonuclease LAGLIDADG" evidence="1">
    <location>
        <begin position="20"/>
        <end position="182"/>
    </location>
</feature>
<dbReference type="EMBL" id="MFLM01000025">
    <property type="protein sequence ID" value="OGG67749.1"/>
    <property type="molecule type" value="Genomic_DNA"/>
</dbReference>
<dbReference type="PANTHER" id="PTHR47539:SF1">
    <property type="entry name" value="PENTATRICOPEPTIDE REPEAT-CONTAINING PROTEIN OTP51, CHLOROPLASTIC"/>
    <property type="match status" value="1"/>
</dbReference>
<dbReference type="GO" id="GO:0000373">
    <property type="term" value="P:Group II intron splicing"/>
    <property type="evidence" value="ECO:0007669"/>
    <property type="project" value="TreeGrafter"/>
</dbReference>
<dbReference type="PANTHER" id="PTHR47539">
    <property type="entry name" value="PENTATRICOPEPTIDE REPEAT-CONTAINING PROTEIN OTP51, CHLOROPLASTIC"/>
    <property type="match status" value="1"/>
</dbReference>
<dbReference type="Pfam" id="PF03161">
    <property type="entry name" value="LAGLIDADG_2"/>
    <property type="match status" value="1"/>
</dbReference>
<gene>
    <name evidence="2" type="ORF">A3C95_01160</name>
</gene>
<dbReference type="GO" id="GO:0045292">
    <property type="term" value="P:mRNA cis splicing, via spliceosome"/>
    <property type="evidence" value="ECO:0007669"/>
    <property type="project" value="TreeGrafter"/>
</dbReference>
<organism evidence="2 3">
    <name type="scientific">Candidatus Kaiserbacteria bacterium RIFCSPHIGHO2_02_FULL_56_30</name>
    <dbReference type="NCBI Taxonomy" id="1798499"/>
    <lineage>
        <taxon>Bacteria</taxon>
        <taxon>Candidatus Kaiseribacteriota</taxon>
    </lineage>
</organism>
<dbReference type="GO" id="GO:0048564">
    <property type="term" value="P:photosystem I assembly"/>
    <property type="evidence" value="ECO:0007669"/>
    <property type="project" value="TreeGrafter"/>
</dbReference>
<protein>
    <recommendedName>
        <fullName evidence="1">Homing endonuclease LAGLIDADG domain-containing protein</fullName>
    </recommendedName>
</protein>
<evidence type="ECO:0000259" key="1">
    <source>
        <dbReference type="Pfam" id="PF03161"/>
    </source>
</evidence>
<accession>A0A1F6E232</accession>
<dbReference type="Gene3D" id="3.10.28.10">
    <property type="entry name" value="Homing endonucleases"/>
    <property type="match status" value="2"/>
</dbReference>
<name>A0A1F6E232_9BACT</name>